<sequence length="240" mass="26503">MRIPFFYRRYCACLSVFGGALFFLVFGFARPVLAQLPSGVTKSRWAMEDPDYALKYADGAEKTDIPGKIKQAADARFLKESSGLYFSGGLTAIGESSNPLGSLEFGYTGYWKSFFTNRVGLIAAINEDDYFMGGEVGMRFQTPTRLAPFVGLGLFAGVSSVTEEAADDHIDNDEDGSVDEFGEEEESFDGALMAVYPETGLHFWWTPRVRLSGFGRYLVTTEGRDADSWYYGVTIAVLSK</sequence>
<organism evidence="1 2">
    <name type="scientific">Neorhodopirellula lusitana</name>
    <dbReference type="NCBI Taxonomy" id="445327"/>
    <lineage>
        <taxon>Bacteria</taxon>
        <taxon>Pseudomonadati</taxon>
        <taxon>Planctomycetota</taxon>
        <taxon>Planctomycetia</taxon>
        <taxon>Pirellulales</taxon>
        <taxon>Pirellulaceae</taxon>
        <taxon>Neorhodopirellula</taxon>
    </lineage>
</organism>
<evidence type="ECO:0000313" key="1">
    <source>
        <dbReference type="EMBL" id="SMP65378.1"/>
    </source>
</evidence>
<accession>A0ABY1QA88</accession>
<gene>
    <name evidence="1" type="ORF">SAMN06265222_10938</name>
</gene>
<dbReference type="EMBL" id="FXUG01000009">
    <property type="protein sequence ID" value="SMP65378.1"/>
    <property type="molecule type" value="Genomic_DNA"/>
</dbReference>
<protein>
    <recommendedName>
        <fullName evidence="3">Secreted protein</fullName>
    </recommendedName>
</protein>
<evidence type="ECO:0000313" key="2">
    <source>
        <dbReference type="Proteomes" id="UP001158067"/>
    </source>
</evidence>
<reference evidence="1 2" key="1">
    <citation type="submission" date="2017-05" db="EMBL/GenBank/DDBJ databases">
        <authorList>
            <person name="Varghese N."/>
            <person name="Submissions S."/>
        </authorList>
    </citation>
    <scope>NUCLEOTIDE SEQUENCE [LARGE SCALE GENOMIC DNA]</scope>
    <source>
        <strain evidence="1 2">DSM 25457</strain>
    </source>
</reference>
<proteinExistence type="predicted"/>
<keyword evidence="2" id="KW-1185">Reference proteome</keyword>
<dbReference type="RefSeq" id="WP_283433627.1">
    <property type="nucleotide sequence ID" value="NZ_FXUG01000009.1"/>
</dbReference>
<name>A0ABY1QA88_9BACT</name>
<evidence type="ECO:0008006" key="3">
    <source>
        <dbReference type="Google" id="ProtNLM"/>
    </source>
</evidence>
<dbReference type="Proteomes" id="UP001158067">
    <property type="component" value="Unassembled WGS sequence"/>
</dbReference>
<comment type="caution">
    <text evidence="1">The sequence shown here is derived from an EMBL/GenBank/DDBJ whole genome shotgun (WGS) entry which is preliminary data.</text>
</comment>